<keyword evidence="3 5" id="KW-1133">Transmembrane helix</keyword>
<dbReference type="PANTHER" id="PTHR11432:SF3">
    <property type="entry name" value="NADH-UBIQUINONE OXIDOREDUCTASE CHAIN 1"/>
    <property type="match status" value="1"/>
</dbReference>
<comment type="caution">
    <text evidence="6">The sequence shown here is derived from an EMBL/GenBank/DDBJ whole genome shotgun (WGS) entry which is preliminary data.</text>
</comment>
<proteinExistence type="inferred from homology"/>
<keyword evidence="2 5" id="KW-0812">Transmembrane</keyword>
<gene>
    <name evidence="6" type="ORF">CK500_06510</name>
</gene>
<feature type="transmembrane region" description="Helical" evidence="5">
    <location>
        <begin position="134"/>
        <end position="153"/>
    </location>
</feature>
<sequence length="357" mass="37787">MGTAPAQLFPEYLVDTFGIDSVLGDVVASLIGAALVANIILAFSGVAGPWAKRKITAAFTDRIAVDRIGPFGLLIIPAAAVQLLAKELIVPEGVDRPTWDIAPILLPASAMLGFSVIPMGQIGPLNIHLADPEVGLALVFAFASIASVSLVMAGYASNNKYSFLGGLRAVAQNLAYEIPLIVTAMSVVIFAGTLQISGVVGAQTETLATVAGFDIPAWFAFVNPFAFVLFLTANMAEIGRNPFDIPEAPTEIVGGYQTEYSSAYFVLFYLGEFVHIFLGGAILSVVFLGGASGPGPESISFIWFVVKVWGFFLFTQWARAAIPRVRIDQLIEIGWKGMLVLSFANLVLTAVIVGVIA</sequence>
<feature type="transmembrane region" description="Helical" evidence="5">
    <location>
        <begin position="215"/>
        <end position="233"/>
    </location>
</feature>
<comment type="subcellular location">
    <subcellularLocation>
        <location evidence="1">Membrane</location>
        <topology evidence="1">Multi-pass membrane protein</topology>
    </subcellularLocation>
</comment>
<dbReference type="Proteomes" id="UP000218083">
    <property type="component" value="Unassembled WGS sequence"/>
</dbReference>
<dbReference type="PANTHER" id="PTHR11432">
    <property type="entry name" value="NADH DEHYDROGENASE SUBUNIT 1"/>
    <property type="match status" value="1"/>
</dbReference>
<evidence type="ECO:0000256" key="4">
    <source>
        <dbReference type="ARBA" id="ARBA00023136"/>
    </source>
</evidence>
<evidence type="ECO:0000256" key="1">
    <source>
        <dbReference type="ARBA" id="ARBA00004141"/>
    </source>
</evidence>
<evidence type="ECO:0000313" key="7">
    <source>
        <dbReference type="Proteomes" id="UP000218083"/>
    </source>
</evidence>
<feature type="transmembrane region" description="Helical" evidence="5">
    <location>
        <begin position="68"/>
        <end position="85"/>
    </location>
</feature>
<dbReference type="Pfam" id="PF00146">
    <property type="entry name" value="NADHdh"/>
    <property type="match status" value="1"/>
</dbReference>
<feature type="transmembrane region" description="Helical" evidence="5">
    <location>
        <begin position="26"/>
        <end position="47"/>
    </location>
</feature>
<evidence type="ECO:0000256" key="3">
    <source>
        <dbReference type="ARBA" id="ARBA00022989"/>
    </source>
</evidence>
<keyword evidence="7" id="KW-1185">Reference proteome</keyword>
<dbReference type="RefSeq" id="WP_095636444.1">
    <property type="nucleotide sequence ID" value="NZ_NSKC01000003.1"/>
</dbReference>
<dbReference type="HAMAP" id="MF_01350">
    <property type="entry name" value="NDH1_NuoH"/>
    <property type="match status" value="1"/>
</dbReference>
<dbReference type="OrthoDB" id="15253at2157"/>
<dbReference type="AlphaFoldDB" id="A0A2A2FHQ9"/>
<feature type="transmembrane region" description="Helical" evidence="5">
    <location>
        <begin position="266"/>
        <end position="289"/>
    </location>
</feature>
<feature type="transmembrane region" description="Helical" evidence="5">
    <location>
        <begin position="334"/>
        <end position="356"/>
    </location>
</feature>
<name>A0A2A2FHQ9_9EURY</name>
<evidence type="ECO:0000256" key="2">
    <source>
        <dbReference type="ARBA" id="ARBA00022692"/>
    </source>
</evidence>
<organism evidence="6 7">
    <name type="scientific">Halorubrum salipaludis</name>
    <dbReference type="NCBI Taxonomy" id="2032630"/>
    <lineage>
        <taxon>Archaea</taxon>
        <taxon>Methanobacteriati</taxon>
        <taxon>Methanobacteriota</taxon>
        <taxon>Stenosarchaea group</taxon>
        <taxon>Halobacteria</taxon>
        <taxon>Halobacteriales</taxon>
        <taxon>Haloferacaceae</taxon>
        <taxon>Halorubrum</taxon>
    </lineage>
</organism>
<dbReference type="GO" id="GO:0009060">
    <property type="term" value="P:aerobic respiration"/>
    <property type="evidence" value="ECO:0007669"/>
    <property type="project" value="TreeGrafter"/>
</dbReference>
<dbReference type="GO" id="GO:0003954">
    <property type="term" value="F:NADH dehydrogenase activity"/>
    <property type="evidence" value="ECO:0007669"/>
    <property type="project" value="TreeGrafter"/>
</dbReference>
<protein>
    <submittedName>
        <fullName evidence="6">NADH-quinone oxidoreductase subunit H</fullName>
    </submittedName>
</protein>
<accession>A0A2A2FHQ9</accession>
<feature type="transmembrane region" description="Helical" evidence="5">
    <location>
        <begin position="174"/>
        <end position="195"/>
    </location>
</feature>
<dbReference type="EMBL" id="NSKC01000003">
    <property type="protein sequence ID" value="PAU84083.1"/>
    <property type="molecule type" value="Genomic_DNA"/>
</dbReference>
<dbReference type="GO" id="GO:0016020">
    <property type="term" value="C:membrane"/>
    <property type="evidence" value="ECO:0007669"/>
    <property type="project" value="UniProtKB-SubCell"/>
</dbReference>
<feature type="transmembrane region" description="Helical" evidence="5">
    <location>
        <begin position="301"/>
        <end position="322"/>
    </location>
</feature>
<reference evidence="6 7" key="1">
    <citation type="submission" date="2017-08" db="EMBL/GenBank/DDBJ databases">
        <title>The strain WRN001 was isolated from Binhai saline alkaline soil, Tianjin, China.</title>
        <authorList>
            <person name="Liu D."/>
            <person name="Zhang G."/>
        </authorList>
    </citation>
    <scope>NUCLEOTIDE SEQUENCE [LARGE SCALE GENOMIC DNA]</scope>
    <source>
        <strain evidence="6 7">WN019</strain>
    </source>
</reference>
<evidence type="ECO:0000313" key="6">
    <source>
        <dbReference type="EMBL" id="PAU84083.1"/>
    </source>
</evidence>
<evidence type="ECO:0000256" key="5">
    <source>
        <dbReference type="SAM" id="Phobius"/>
    </source>
</evidence>
<dbReference type="InterPro" id="IPR001694">
    <property type="entry name" value="NADH_UbQ_OxRdtase_su1/FPO"/>
</dbReference>
<keyword evidence="4 5" id="KW-0472">Membrane</keyword>